<proteinExistence type="predicted"/>
<organism evidence="2">
    <name type="scientific">mine drainage metagenome</name>
    <dbReference type="NCBI Taxonomy" id="410659"/>
    <lineage>
        <taxon>unclassified sequences</taxon>
        <taxon>metagenomes</taxon>
        <taxon>ecological metagenomes</taxon>
    </lineage>
</organism>
<evidence type="ECO:0000313" key="2">
    <source>
        <dbReference type="EMBL" id="OIQ98145.1"/>
    </source>
</evidence>
<dbReference type="PANTHER" id="PTHR30097:SF4">
    <property type="entry name" value="SLR6042 PROTEIN"/>
    <property type="match status" value="1"/>
</dbReference>
<accession>A0A1J5RR18</accession>
<dbReference type="GO" id="GO:0060003">
    <property type="term" value="P:copper ion export"/>
    <property type="evidence" value="ECO:0007669"/>
    <property type="project" value="TreeGrafter"/>
</dbReference>
<dbReference type="GO" id="GO:0030313">
    <property type="term" value="C:cell envelope"/>
    <property type="evidence" value="ECO:0007669"/>
    <property type="project" value="TreeGrafter"/>
</dbReference>
<name>A0A1J5RR18_9ZZZZ</name>
<protein>
    <submittedName>
        <fullName evidence="2">Uncharacterized protein</fullName>
    </submittedName>
</protein>
<dbReference type="AlphaFoldDB" id="A0A1J5RR18"/>
<sequence>MNAKHILIFIAGIAGGIAGLSAWSIIGEHSEHAEKSRTAETSVQPVAEAKEAGVTLGESAVRTGGIVAGALQTVSHRQETEALAVVLTITELNDLQNNHAAAATQADAALAALNLSRKEYDRLKTLYADDHNVSEKAVQLAEATWHSDAARVSASQAALRTIEQNARQQWGAILAESVMTDSALFQRLAAQQDVLIQLTLPLANRISPIPQTIRLQLPDGNFAQASLISPSPRVDLRFQGRSYFYSAPVQKAGLAPGMNIPAYLPTGPQEQGIFIPSTAVVWWQDKAWIYVQEDKGRYVRTEISTTSAMNDGWFATNDELTDKPVVVTGAQLLLSAEFRPQGGGGEEGDD</sequence>
<evidence type="ECO:0000256" key="1">
    <source>
        <dbReference type="ARBA" id="ARBA00022448"/>
    </source>
</evidence>
<reference evidence="2" key="1">
    <citation type="submission" date="2016-10" db="EMBL/GenBank/DDBJ databases">
        <title>Sequence of Gallionella enrichment culture.</title>
        <authorList>
            <person name="Poehlein A."/>
            <person name="Muehling M."/>
            <person name="Daniel R."/>
        </authorList>
    </citation>
    <scope>NUCLEOTIDE SEQUENCE</scope>
</reference>
<gene>
    <name evidence="2" type="ORF">GALL_199090</name>
</gene>
<keyword evidence="1" id="KW-0813">Transport</keyword>
<comment type="caution">
    <text evidence="2">The sequence shown here is derived from an EMBL/GenBank/DDBJ whole genome shotgun (WGS) entry which is preliminary data.</text>
</comment>
<dbReference type="InterPro" id="IPR051909">
    <property type="entry name" value="MFP_Cation_Efflux"/>
</dbReference>
<dbReference type="GO" id="GO:0015679">
    <property type="term" value="P:plasma membrane copper ion transport"/>
    <property type="evidence" value="ECO:0007669"/>
    <property type="project" value="TreeGrafter"/>
</dbReference>
<dbReference type="EMBL" id="MLJW01000123">
    <property type="protein sequence ID" value="OIQ98145.1"/>
    <property type="molecule type" value="Genomic_DNA"/>
</dbReference>
<dbReference type="Gene3D" id="2.40.420.20">
    <property type="match status" value="1"/>
</dbReference>
<dbReference type="PANTHER" id="PTHR30097">
    <property type="entry name" value="CATION EFFLUX SYSTEM PROTEIN CUSB"/>
    <property type="match status" value="1"/>
</dbReference>